<dbReference type="PANTHER" id="PTHR42680:SF3">
    <property type="entry name" value="DCTP DEAMINASE"/>
    <property type="match status" value="1"/>
</dbReference>
<dbReference type="Gene3D" id="2.70.40.10">
    <property type="match status" value="1"/>
</dbReference>
<keyword evidence="1" id="KW-0378">Hydrolase</keyword>
<dbReference type="InterPro" id="IPR036157">
    <property type="entry name" value="dUTPase-like_sf"/>
</dbReference>
<dbReference type="EMBL" id="LAZR01006568">
    <property type="protein sequence ID" value="KKM91197.1"/>
    <property type="molecule type" value="Genomic_DNA"/>
</dbReference>
<proteinExistence type="predicted"/>
<dbReference type="Pfam" id="PF22769">
    <property type="entry name" value="DCD"/>
    <property type="match status" value="1"/>
</dbReference>
<dbReference type="GO" id="GO:0008829">
    <property type="term" value="F:dCTP deaminase activity"/>
    <property type="evidence" value="ECO:0007669"/>
    <property type="project" value="InterPro"/>
</dbReference>
<name>A0A0F9PCU8_9ZZZZ</name>
<evidence type="ECO:0000256" key="2">
    <source>
        <dbReference type="ARBA" id="ARBA00023080"/>
    </source>
</evidence>
<evidence type="ECO:0000313" key="3">
    <source>
        <dbReference type="EMBL" id="KKM91197.1"/>
    </source>
</evidence>
<comment type="caution">
    <text evidence="3">The sequence shown here is derived from an EMBL/GenBank/DDBJ whole genome shotgun (WGS) entry which is preliminary data.</text>
</comment>
<dbReference type="InterPro" id="IPR033704">
    <property type="entry name" value="dUTPase_trimeric"/>
</dbReference>
<evidence type="ECO:0000256" key="1">
    <source>
        <dbReference type="ARBA" id="ARBA00022801"/>
    </source>
</evidence>
<gene>
    <name evidence="3" type="ORF">LCGC14_1230890</name>
</gene>
<reference evidence="3" key="1">
    <citation type="journal article" date="2015" name="Nature">
        <title>Complex archaea that bridge the gap between prokaryotes and eukaryotes.</title>
        <authorList>
            <person name="Spang A."/>
            <person name="Saw J.H."/>
            <person name="Jorgensen S.L."/>
            <person name="Zaremba-Niedzwiedzka K."/>
            <person name="Martijn J."/>
            <person name="Lind A.E."/>
            <person name="van Eijk R."/>
            <person name="Schleper C."/>
            <person name="Guy L."/>
            <person name="Ettema T.J."/>
        </authorList>
    </citation>
    <scope>NUCLEOTIDE SEQUENCE</scope>
</reference>
<protein>
    <submittedName>
        <fullName evidence="3">Uncharacterized protein</fullName>
    </submittedName>
</protein>
<dbReference type="SUPFAM" id="SSF51283">
    <property type="entry name" value="dUTPase-like"/>
    <property type="match status" value="1"/>
</dbReference>
<organism evidence="3">
    <name type="scientific">marine sediment metagenome</name>
    <dbReference type="NCBI Taxonomy" id="412755"/>
    <lineage>
        <taxon>unclassified sequences</taxon>
        <taxon>metagenomes</taxon>
        <taxon>ecological metagenomes</taxon>
    </lineage>
</organism>
<dbReference type="AlphaFoldDB" id="A0A0F9PCU8"/>
<dbReference type="GO" id="GO:0006229">
    <property type="term" value="P:dUTP biosynthetic process"/>
    <property type="evidence" value="ECO:0007669"/>
    <property type="project" value="InterPro"/>
</dbReference>
<dbReference type="PANTHER" id="PTHR42680">
    <property type="entry name" value="DCTP DEAMINASE"/>
    <property type="match status" value="1"/>
</dbReference>
<dbReference type="CDD" id="cd07557">
    <property type="entry name" value="trimeric_dUTPase"/>
    <property type="match status" value="1"/>
</dbReference>
<dbReference type="InterPro" id="IPR011962">
    <property type="entry name" value="dCTP_deaminase"/>
</dbReference>
<keyword evidence="2" id="KW-0546">Nucleotide metabolism</keyword>
<sequence length="193" mass="21374">MFINPQTAIKNGWITGIKNPEKQIQPNAIDFTLDKVFIIRDDVSFGISEDEKVMKGSTLCEPQNGGWMIKERGMIDCLSDMYCDLPEGVAAMLVIRSSLARNGLLLVSGLYDSGFKGHIGFLLHNRSDSAAHFATGTRVGQIVFVQSTSSELYAGGYNHKSGTDLDYQQEYELKDGMDLGHKTQYLVKKNNKG</sequence>
<accession>A0A0F9PCU8</accession>